<keyword evidence="6 15" id="KW-0106">Calcium</keyword>
<organism evidence="20">
    <name type="scientific">Oryza punctata</name>
    <name type="common">Red rice</name>
    <dbReference type="NCBI Taxonomy" id="4537"/>
    <lineage>
        <taxon>Eukaryota</taxon>
        <taxon>Viridiplantae</taxon>
        <taxon>Streptophyta</taxon>
        <taxon>Embryophyta</taxon>
        <taxon>Tracheophyta</taxon>
        <taxon>Spermatophyta</taxon>
        <taxon>Magnoliopsida</taxon>
        <taxon>Liliopsida</taxon>
        <taxon>Poales</taxon>
        <taxon>Poaceae</taxon>
        <taxon>BOP clade</taxon>
        <taxon>Oryzoideae</taxon>
        <taxon>Oryzeae</taxon>
        <taxon>Oryzinae</taxon>
        <taxon>Oryza</taxon>
    </lineage>
</organism>
<dbReference type="PRINTS" id="PR00461">
    <property type="entry name" value="PLPEROXIDASE"/>
</dbReference>
<dbReference type="PRINTS" id="PR00458">
    <property type="entry name" value="PEROXIDASE"/>
</dbReference>
<reference evidence="20" key="1">
    <citation type="submission" date="2015-04" db="UniProtKB">
        <authorList>
            <consortium name="EnsemblPlants"/>
        </authorList>
    </citation>
    <scope>IDENTIFICATION</scope>
</reference>
<dbReference type="Gene3D" id="1.10.420.10">
    <property type="entry name" value="Peroxidase, domain 2"/>
    <property type="match status" value="2"/>
</dbReference>
<dbReference type="CDD" id="cd00693">
    <property type="entry name" value="secretory_peroxidase"/>
    <property type="match status" value="2"/>
</dbReference>
<accession>A0A0E0KX50</accession>
<evidence type="ECO:0000256" key="18">
    <source>
        <dbReference type="SAM" id="SignalP"/>
    </source>
</evidence>
<evidence type="ECO:0000256" key="9">
    <source>
        <dbReference type="ARBA" id="ARBA00023157"/>
    </source>
</evidence>
<dbReference type="PROSITE" id="PS00435">
    <property type="entry name" value="PEROXIDASE_1"/>
    <property type="match status" value="2"/>
</dbReference>
<feature type="disulfide bond" evidence="17">
    <location>
        <begin position="441"/>
        <end position="627"/>
    </location>
</feature>
<comment type="catalytic activity">
    <reaction evidence="1">
        <text>2 a phenolic donor + H2O2 = 2 a phenolic radical donor + 2 H2O</text>
        <dbReference type="Rhea" id="RHEA:56136"/>
        <dbReference type="ChEBI" id="CHEBI:15377"/>
        <dbReference type="ChEBI" id="CHEBI:16240"/>
        <dbReference type="ChEBI" id="CHEBI:139520"/>
        <dbReference type="ChEBI" id="CHEBI:139521"/>
        <dbReference type="EC" id="1.11.1.7"/>
    </reaction>
</comment>
<dbReference type="InterPro" id="IPR019793">
    <property type="entry name" value="Peroxidases_heam-ligand_BS"/>
</dbReference>
<feature type="binding site" evidence="15">
    <location>
        <position position="407"/>
    </location>
    <ligand>
        <name>Ca(2+)</name>
        <dbReference type="ChEBI" id="CHEBI:29108"/>
        <label>1</label>
    </ligand>
</feature>
<keyword evidence="21" id="KW-1185">Reference proteome</keyword>
<proteinExistence type="inferred from homology"/>
<protein>
    <submittedName>
        <fullName evidence="20">Peroxidase</fullName>
    </submittedName>
</protein>
<evidence type="ECO:0000256" key="4">
    <source>
        <dbReference type="ARBA" id="ARBA00022617"/>
    </source>
</evidence>
<feature type="binding site" evidence="15">
    <location>
        <position position="516"/>
    </location>
    <ligand>
        <name>Ca(2+)</name>
        <dbReference type="ChEBI" id="CHEBI:29108"/>
        <label>2</label>
    </ligand>
</feature>
<keyword evidence="5 15" id="KW-0479">Metal-binding</keyword>
<dbReference type="Proteomes" id="UP000026962">
    <property type="component" value="Chromosome 4"/>
</dbReference>
<dbReference type="InterPro" id="IPR010255">
    <property type="entry name" value="Haem_peroxidase_sf"/>
</dbReference>
<dbReference type="PROSITE" id="PS50873">
    <property type="entry name" value="PEROXIDASE_4"/>
    <property type="match status" value="3"/>
</dbReference>
<dbReference type="FunFam" id="1.10.420.10:FF:000001">
    <property type="entry name" value="Peroxidase"/>
    <property type="match status" value="2"/>
</dbReference>
<dbReference type="STRING" id="4537.A0A0E0KX50"/>
<keyword evidence="10" id="KW-0325">Glycoprotein</keyword>
<feature type="binding site" evidence="15">
    <location>
        <position position="554"/>
    </location>
    <ligand>
        <name>Ca(2+)</name>
        <dbReference type="ChEBI" id="CHEBI:29108"/>
        <label>2</label>
    </ligand>
</feature>
<evidence type="ECO:0000313" key="20">
    <source>
        <dbReference type="EnsemblPlants" id="OPUNC04G28010.1"/>
    </source>
</evidence>
<dbReference type="SUPFAM" id="SSF48113">
    <property type="entry name" value="Heme-dependent peroxidases"/>
    <property type="match status" value="3"/>
</dbReference>
<evidence type="ECO:0000256" key="6">
    <source>
        <dbReference type="ARBA" id="ARBA00022837"/>
    </source>
</evidence>
<evidence type="ECO:0000256" key="14">
    <source>
        <dbReference type="PIRSR" id="PIRSR600823-2"/>
    </source>
</evidence>
<evidence type="ECO:0000256" key="2">
    <source>
        <dbReference type="ARBA" id="ARBA00006873"/>
    </source>
</evidence>
<comment type="cofactor">
    <cofactor evidence="15">
        <name>Ca(2+)</name>
        <dbReference type="ChEBI" id="CHEBI:29108"/>
    </cofactor>
    <text evidence="15">Binds 2 calcium ions per subunit.</text>
</comment>
<keyword evidence="3" id="KW-0575">Peroxidase</keyword>
<feature type="disulfide bond" evidence="17">
    <location>
        <begin position="378"/>
        <end position="394"/>
    </location>
</feature>
<feature type="disulfide bond" evidence="17">
    <location>
        <begin position="345"/>
        <end position="435"/>
    </location>
</feature>
<reference evidence="20" key="2">
    <citation type="submission" date="2018-05" db="EMBL/GenBank/DDBJ databases">
        <title>OpunRS2 (Oryza punctata Reference Sequence Version 2).</title>
        <authorList>
            <person name="Zhang J."/>
            <person name="Kudrna D."/>
            <person name="Lee S."/>
            <person name="Talag J."/>
            <person name="Welchert J."/>
            <person name="Wing R.A."/>
        </authorList>
    </citation>
    <scope>NUCLEOTIDE SEQUENCE [LARGE SCALE GENOMIC DNA]</scope>
</reference>
<dbReference type="PANTHER" id="PTHR31517:SF51">
    <property type="entry name" value="PEROXIDASE 55"/>
    <property type="match status" value="1"/>
</dbReference>
<evidence type="ECO:0000256" key="5">
    <source>
        <dbReference type="ARBA" id="ARBA00022723"/>
    </source>
</evidence>
<feature type="binding site" evidence="15">
    <location>
        <position position="397"/>
    </location>
    <ligand>
        <name>Ca(2+)</name>
        <dbReference type="ChEBI" id="CHEBI:29108"/>
        <label>1</label>
    </ligand>
</feature>
<evidence type="ECO:0000313" key="21">
    <source>
        <dbReference type="Proteomes" id="UP000026962"/>
    </source>
</evidence>
<dbReference type="eggNOG" id="ENOG502QT8W">
    <property type="taxonomic scope" value="Eukaryota"/>
</dbReference>
<feature type="disulfide bond" evidence="17">
    <location>
        <begin position="522"/>
        <end position="540"/>
    </location>
</feature>
<dbReference type="Gramene" id="OPUNC04G28010.1">
    <property type="protein sequence ID" value="OPUNC04G28010.1"/>
    <property type="gene ID" value="OPUNC04G28010"/>
</dbReference>
<dbReference type="InterPro" id="IPR019794">
    <property type="entry name" value="Peroxidases_AS"/>
</dbReference>
<keyword evidence="12" id="KW-0376">Hydrogen peroxide</keyword>
<feature type="signal peptide" evidence="18">
    <location>
        <begin position="1"/>
        <end position="32"/>
    </location>
</feature>
<dbReference type="FunFam" id="1.10.520.10:FF:000009">
    <property type="entry name" value="Peroxidase"/>
    <property type="match status" value="1"/>
</dbReference>
<comment type="similarity">
    <text evidence="2">Belongs to the peroxidase family. Ascorbate peroxidase subfamily.</text>
</comment>
<dbReference type="AlphaFoldDB" id="A0A0E0KX50"/>
<evidence type="ECO:0000256" key="7">
    <source>
        <dbReference type="ARBA" id="ARBA00023002"/>
    </source>
</evidence>
<keyword evidence="7" id="KW-0560">Oxidoreductase</keyword>
<evidence type="ECO:0000256" key="12">
    <source>
        <dbReference type="ARBA" id="ARBA00023324"/>
    </source>
</evidence>
<feature type="binding site" evidence="15">
    <location>
        <position position="393"/>
    </location>
    <ligand>
        <name>Ca(2+)</name>
        <dbReference type="ChEBI" id="CHEBI:29108"/>
        <label>1</label>
    </ligand>
</feature>
<evidence type="ECO:0000256" key="15">
    <source>
        <dbReference type="PIRSR" id="PIRSR600823-3"/>
    </source>
</evidence>
<feature type="active site" description="Proton acceptor" evidence="13">
    <location>
        <position position="376"/>
    </location>
</feature>
<dbReference type="HOGENOM" id="CLU_010543_4_1_1"/>
<evidence type="ECO:0000256" key="16">
    <source>
        <dbReference type="PIRSR" id="PIRSR600823-4"/>
    </source>
</evidence>
<feature type="domain" description="Plant heme peroxidase family profile" evidence="19">
    <location>
        <begin position="54"/>
        <end position="296"/>
    </location>
</feature>
<feature type="domain" description="Plant heme peroxidase family profile" evidence="19">
    <location>
        <begin position="683"/>
        <end position="730"/>
    </location>
</feature>
<dbReference type="InterPro" id="IPR000823">
    <property type="entry name" value="Peroxidase_pln"/>
</dbReference>
<comment type="cofactor">
    <cofactor evidence="15">
        <name>heme b</name>
        <dbReference type="ChEBI" id="CHEBI:60344"/>
    </cofactor>
    <text evidence="15">Binds 1 heme b (iron(II)-protoporphyrin IX) group per subunit.</text>
</comment>
<evidence type="ECO:0000256" key="1">
    <source>
        <dbReference type="ARBA" id="ARBA00000189"/>
    </source>
</evidence>
<dbReference type="GO" id="GO:0042744">
    <property type="term" value="P:hydrogen peroxide catabolic process"/>
    <property type="evidence" value="ECO:0007669"/>
    <property type="project" value="UniProtKB-KW"/>
</dbReference>
<evidence type="ECO:0000256" key="13">
    <source>
        <dbReference type="PIRSR" id="PIRSR600823-1"/>
    </source>
</evidence>
<feature type="binding site" evidence="15">
    <location>
        <position position="377"/>
    </location>
    <ligand>
        <name>Ca(2+)</name>
        <dbReference type="ChEBI" id="CHEBI:29108"/>
        <label>1</label>
    </ligand>
</feature>
<dbReference type="EnsemblPlants" id="OPUNC04G28010.1">
    <property type="protein sequence ID" value="OPUNC04G28010.1"/>
    <property type="gene ID" value="OPUNC04G28010"/>
</dbReference>
<dbReference type="GO" id="GO:0140825">
    <property type="term" value="F:lactoperoxidase activity"/>
    <property type="evidence" value="ECO:0007669"/>
    <property type="project" value="UniProtKB-EC"/>
</dbReference>
<feature type="binding site" evidence="15">
    <location>
        <position position="559"/>
    </location>
    <ligand>
        <name>Ca(2+)</name>
        <dbReference type="ChEBI" id="CHEBI:29108"/>
        <label>2</label>
    </ligand>
</feature>
<evidence type="ECO:0000256" key="17">
    <source>
        <dbReference type="PIRSR" id="PIRSR600823-5"/>
    </source>
</evidence>
<feature type="chain" id="PRO_5002365576" evidence="18">
    <location>
        <begin position="33"/>
        <end position="741"/>
    </location>
</feature>
<dbReference type="GO" id="GO:0020037">
    <property type="term" value="F:heme binding"/>
    <property type="evidence" value="ECO:0007669"/>
    <property type="project" value="InterPro"/>
</dbReference>
<dbReference type="PANTHER" id="PTHR31517">
    <property type="match status" value="1"/>
</dbReference>
<name>A0A0E0KX50_ORYPU</name>
<evidence type="ECO:0000259" key="19">
    <source>
        <dbReference type="PROSITE" id="PS50873"/>
    </source>
</evidence>
<keyword evidence="18" id="KW-0732">Signal</keyword>
<keyword evidence="11" id="KW-0873">Pyrrolidone carboxylic acid</keyword>
<dbReference type="GO" id="GO:0006979">
    <property type="term" value="P:response to oxidative stress"/>
    <property type="evidence" value="ECO:0007669"/>
    <property type="project" value="InterPro"/>
</dbReference>
<feature type="site" description="Transition state stabilizer" evidence="16">
    <location>
        <position position="372"/>
    </location>
</feature>
<feature type="binding site" evidence="15">
    <location>
        <position position="395"/>
    </location>
    <ligand>
        <name>Ca(2+)</name>
        <dbReference type="ChEBI" id="CHEBI:29108"/>
        <label>1</label>
    </ligand>
</feature>
<feature type="domain" description="Plant heme peroxidase family profile" evidence="19">
    <location>
        <begin position="335"/>
        <end position="631"/>
    </location>
</feature>
<dbReference type="PROSITE" id="PS00436">
    <property type="entry name" value="PEROXIDASE_2"/>
    <property type="match status" value="2"/>
</dbReference>
<dbReference type="GO" id="GO:0046872">
    <property type="term" value="F:metal ion binding"/>
    <property type="evidence" value="ECO:0007669"/>
    <property type="project" value="UniProtKB-KW"/>
</dbReference>
<dbReference type="Pfam" id="PF00141">
    <property type="entry name" value="peroxidase"/>
    <property type="match status" value="2"/>
</dbReference>
<evidence type="ECO:0000256" key="3">
    <source>
        <dbReference type="ARBA" id="ARBA00022559"/>
    </source>
</evidence>
<dbReference type="Gene3D" id="1.10.520.10">
    <property type="match status" value="3"/>
</dbReference>
<feature type="binding site" evidence="14">
    <location>
        <position position="483"/>
    </location>
    <ligand>
        <name>substrate</name>
    </ligand>
</feature>
<keyword evidence="8 15" id="KW-0408">Iron</keyword>
<evidence type="ECO:0000256" key="11">
    <source>
        <dbReference type="ARBA" id="ARBA00023283"/>
    </source>
</evidence>
<feature type="binding site" evidence="15">
    <location>
        <position position="551"/>
    </location>
    <ligand>
        <name>Ca(2+)</name>
        <dbReference type="ChEBI" id="CHEBI:29108"/>
        <label>2</label>
    </ligand>
</feature>
<keyword evidence="4" id="KW-0349">Heme</keyword>
<evidence type="ECO:0000256" key="8">
    <source>
        <dbReference type="ARBA" id="ARBA00023004"/>
    </source>
</evidence>
<evidence type="ECO:0000256" key="10">
    <source>
        <dbReference type="ARBA" id="ARBA00023180"/>
    </source>
</evidence>
<dbReference type="InterPro" id="IPR002016">
    <property type="entry name" value="Haem_peroxidase"/>
</dbReference>
<feature type="binding site" description="axial binding residue" evidence="15">
    <location>
        <position position="515"/>
    </location>
    <ligand>
        <name>heme b</name>
        <dbReference type="ChEBI" id="CHEBI:60344"/>
    </ligand>
    <ligandPart>
        <name>Fe</name>
        <dbReference type="ChEBI" id="CHEBI:18248"/>
    </ligandPart>
</feature>
<sequence length="741" mass="78232">MSMAAASRRLAILRLVAIVAVLLISSPPPAAAELSVDFHAASCPQLEAIVRSAGCDASVYLRGGSNSEQHMGPNLTLQPRALQLVDDIRAKVHAACGPTVSCADISALATRDAVVVSGGPSYAVPLGQKDSLAPAPVRLVNQLPGPSTASVQALLDKFGSKGLRDAADLVALSGGHTVGRARCDFFRDRAARQDDTFSKKLALNCSKDPNRLQNLDVVTPDAFDNAYYVALTHNQGVFTSDMALIKDRITAPIVRQFAADKAAFFRQFAKSMVKLSQVPRTDRNVGEIRRSCFRTNGARLMGTVSRSGRAVAVLQLVAVLLSSSSPPAAAAAPPELSVDFHAASCPPLESIVFSSVQAALQQEIALAAGLLRIFFHDCFPQARTLECSIYLHGCDASVYLRGGSNSEQGMGPNLTLQPRALQLVEDIRAKVHTACGPTVSCADISALATRDAVVVSGGPSYNVTLGQKDSLAPAPKSLVDQLPDPSTSSVQALIDLFATRGLGDAADLVALSGGHTVGRAQCDFVRSVDDAFSQKMADNCSVNPSTKQDLDVVTPVIFDNGYYVALTRKQGVFTSDMALIRDPKTAPIVRQFAQDNAVFFKQFADSMVKLSKVPRLDDNKGEIRRNCFLSNSNGPRLVAAASDQDAGFAASAIAGALGVLQLASIVATAVLLSSSPPAAAAEPPSVDFFDVAACSQSQVDSIVRSAVQDALQREIALAAGLIRIFFHDCFPQARMHLLLHG</sequence>
<keyword evidence="9 17" id="KW-1015">Disulfide bond</keyword>
<dbReference type="InterPro" id="IPR033905">
    <property type="entry name" value="Secretory_peroxidase"/>
</dbReference>